<keyword evidence="6 8" id="KW-0472">Membrane</keyword>
<keyword evidence="10" id="KW-1185">Reference proteome</keyword>
<keyword evidence="2" id="KW-0813">Transport</keyword>
<comment type="similarity">
    <text evidence="7">Belongs to the YOS1 family.</text>
</comment>
<evidence type="ECO:0000256" key="8">
    <source>
        <dbReference type="SAM" id="Phobius"/>
    </source>
</evidence>
<dbReference type="PANTHER" id="PTHR15858:SF0">
    <property type="entry name" value="IMMEDIATE EARLY RESPONSE 3-INTERACTING PROTEIN 1"/>
    <property type="match status" value="1"/>
</dbReference>
<dbReference type="PANTHER" id="PTHR15858">
    <property type="entry name" value="IMMEDIATE EARLY RESPONSE 3-INTERACTING PROTEIN 1"/>
    <property type="match status" value="1"/>
</dbReference>
<name>A0A6G1GZJ1_9PEZI</name>
<sequence>MALLFGFGGLIYVSVLLINAIAVLSEDRFLARIGWGSSSPDPTFGSPQDTQSVKAKIVNLIASVRTLMRIPLILINTLIIVYELVLG</sequence>
<dbReference type="GO" id="GO:0030134">
    <property type="term" value="C:COPII-coated ER to Golgi transport vesicle"/>
    <property type="evidence" value="ECO:0007669"/>
    <property type="project" value="TreeGrafter"/>
</dbReference>
<keyword evidence="3 8" id="KW-0812">Transmembrane</keyword>
<dbReference type="GO" id="GO:0006888">
    <property type="term" value="P:endoplasmic reticulum to Golgi vesicle-mediated transport"/>
    <property type="evidence" value="ECO:0007669"/>
    <property type="project" value="TreeGrafter"/>
</dbReference>
<reference evidence="9" key="1">
    <citation type="journal article" date="2020" name="Stud. Mycol.">
        <title>101 Dothideomycetes genomes: a test case for predicting lifestyles and emergence of pathogens.</title>
        <authorList>
            <person name="Haridas S."/>
            <person name="Albert R."/>
            <person name="Binder M."/>
            <person name="Bloem J."/>
            <person name="Labutti K."/>
            <person name="Salamov A."/>
            <person name="Andreopoulos B."/>
            <person name="Baker S."/>
            <person name="Barry K."/>
            <person name="Bills G."/>
            <person name="Bluhm B."/>
            <person name="Cannon C."/>
            <person name="Castanera R."/>
            <person name="Culley D."/>
            <person name="Daum C."/>
            <person name="Ezra D."/>
            <person name="Gonzalez J."/>
            <person name="Henrissat B."/>
            <person name="Kuo A."/>
            <person name="Liang C."/>
            <person name="Lipzen A."/>
            <person name="Lutzoni F."/>
            <person name="Magnuson J."/>
            <person name="Mondo S."/>
            <person name="Nolan M."/>
            <person name="Ohm R."/>
            <person name="Pangilinan J."/>
            <person name="Park H.-J."/>
            <person name="Ramirez L."/>
            <person name="Alfaro M."/>
            <person name="Sun H."/>
            <person name="Tritt A."/>
            <person name="Yoshinaga Y."/>
            <person name="Zwiers L.-H."/>
            <person name="Turgeon B."/>
            <person name="Goodwin S."/>
            <person name="Spatafora J."/>
            <person name="Crous P."/>
            <person name="Grigoriev I."/>
        </authorList>
    </citation>
    <scope>NUCLEOTIDE SEQUENCE</scope>
    <source>
        <strain evidence="9">CBS 113979</strain>
    </source>
</reference>
<evidence type="ECO:0000256" key="7">
    <source>
        <dbReference type="ARBA" id="ARBA00024203"/>
    </source>
</evidence>
<dbReference type="EMBL" id="ML977158">
    <property type="protein sequence ID" value="KAF1986169.1"/>
    <property type="molecule type" value="Genomic_DNA"/>
</dbReference>
<dbReference type="GO" id="GO:0005789">
    <property type="term" value="C:endoplasmic reticulum membrane"/>
    <property type="evidence" value="ECO:0007669"/>
    <property type="project" value="TreeGrafter"/>
</dbReference>
<dbReference type="Pfam" id="PF08571">
    <property type="entry name" value="Yos1"/>
    <property type="match status" value="1"/>
</dbReference>
<evidence type="ECO:0000256" key="5">
    <source>
        <dbReference type="ARBA" id="ARBA00022989"/>
    </source>
</evidence>
<organism evidence="9 10">
    <name type="scientific">Aulographum hederae CBS 113979</name>
    <dbReference type="NCBI Taxonomy" id="1176131"/>
    <lineage>
        <taxon>Eukaryota</taxon>
        <taxon>Fungi</taxon>
        <taxon>Dikarya</taxon>
        <taxon>Ascomycota</taxon>
        <taxon>Pezizomycotina</taxon>
        <taxon>Dothideomycetes</taxon>
        <taxon>Pleosporomycetidae</taxon>
        <taxon>Aulographales</taxon>
        <taxon>Aulographaceae</taxon>
    </lineage>
</organism>
<comment type="subcellular location">
    <subcellularLocation>
        <location evidence="1">Membrane</location>
    </subcellularLocation>
</comment>
<accession>A0A6G1GZJ1</accession>
<dbReference type="AlphaFoldDB" id="A0A6G1GZJ1"/>
<evidence type="ECO:0000256" key="4">
    <source>
        <dbReference type="ARBA" id="ARBA00022927"/>
    </source>
</evidence>
<dbReference type="Proteomes" id="UP000800041">
    <property type="component" value="Unassembled WGS sequence"/>
</dbReference>
<dbReference type="OrthoDB" id="15356at2759"/>
<feature type="transmembrane region" description="Helical" evidence="8">
    <location>
        <begin position="6"/>
        <end position="24"/>
    </location>
</feature>
<dbReference type="GO" id="GO:0015031">
    <property type="term" value="P:protein transport"/>
    <property type="evidence" value="ECO:0007669"/>
    <property type="project" value="UniProtKB-KW"/>
</dbReference>
<dbReference type="GO" id="GO:0000139">
    <property type="term" value="C:Golgi membrane"/>
    <property type="evidence" value="ECO:0007669"/>
    <property type="project" value="TreeGrafter"/>
</dbReference>
<evidence type="ECO:0000256" key="6">
    <source>
        <dbReference type="ARBA" id="ARBA00023136"/>
    </source>
</evidence>
<keyword evidence="4" id="KW-0653">Protein transport</keyword>
<evidence type="ECO:0000256" key="3">
    <source>
        <dbReference type="ARBA" id="ARBA00022692"/>
    </source>
</evidence>
<gene>
    <name evidence="9" type="ORF">K402DRAFT_394019</name>
</gene>
<proteinExistence type="inferred from homology"/>
<evidence type="ECO:0000313" key="10">
    <source>
        <dbReference type="Proteomes" id="UP000800041"/>
    </source>
</evidence>
<dbReference type="InterPro" id="IPR013880">
    <property type="entry name" value="Yos1"/>
</dbReference>
<keyword evidence="5 8" id="KW-1133">Transmembrane helix</keyword>
<evidence type="ECO:0000256" key="2">
    <source>
        <dbReference type="ARBA" id="ARBA00022448"/>
    </source>
</evidence>
<feature type="transmembrane region" description="Helical" evidence="8">
    <location>
        <begin position="66"/>
        <end position="85"/>
    </location>
</feature>
<evidence type="ECO:0000313" key="9">
    <source>
        <dbReference type="EMBL" id="KAF1986169.1"/>
    </source>
</evidence>
<evidence type="ECO:0000256" key="1">
    <source>
        <dbReference type="ARBA" id="ARBA00004370"/>
    </source>
</evidence>
<protein>
    <submittedName>
        <fullName evidence="9">Yos1-like protein</fullName>
    </submittedName>
</protein>